<evidence type="ECO:0000313" key="6">
    <source>
        <dbReference type="Ensembl" id="ENSBJAP00000010701.1"/>
    </source>
</evidence>
<evidence type="ECO:0000256" key="3">
    <source>
        <dbReference type="ARBA" id="ARBA00015522"/>
    </source>
</evidence>
<reference evidence="6" key="1">
    <citation type="submission" date="2025-08" db="UniProtKB">
        <authorList>
            <consortium name="Ensembl"/>
        </authorList>
    </citation>
    <scope>IDENTIFICATION</scope>
</reference>
<dbReference type="Ensembl" id="ENSBJAT00000011004.1">
    <property type="protein sequence ID" value="ENSBJAP00000010701.1"/>
    <property type="gene ID" value="ENSBJAG00000007282.1"/>
</dbReference>
<dbReference type="InterPro" id="IPR019002">
    <property type="entry name" value="Ribosome_biogenesis_Nop16"/>
</dbReference>
<protein>
    <recommendedName>
        <fullName evidence="3">Nucleolar protein 16</fullName>
    </recommendedName>
</protein>
<evidence type="ECO:0000313" key="7">
    <source>
        <dbReference type="Proteomes" id="UP000694555"/>
    </source>
</evidence>
<evidence type="ECO:0000256" key="2">
    <source>
        <dbReference type="ARBA" id="ARBA00008479"/>
    </source>
</evidence>
<keyword evidence="4" id="KW-0539">Nucleus</keyword>
<evidence type="ECO:0000256" key="4">
    <source>
        <dbReference type="ARBA" id="ARBA00023242"/>
    </source>
</evidence>
<dbReference type="GO" id="GO:0042273">
    <property type="term" value="P:ribosomal large subunit biogenesis"/>
    <property type="evidence" value="ECO:0007669"/>
    <property type="project" value="TreeGrafter"/>
</dbReference>
<sequence length="251" mass="27886">CRRCRGSLRRREGRRDGSGDSHIRHAWDPTKSVAQNLAEMGLAEDPNKAVPIPKKKLLVSAGMEVESSGWEQGKKIVRKPYVVNEMEYEASLPEKKSNTLSRDLIDYVRYMIQNHGENYKVSTGCPRARSTWSDSVLDLLQDGNCACYLLQQQGWGPQRLRWGHVLLPSPRVTFLPAAWETGLGVPSLPRSWRAAQSDQPLLLTKGRSDCTKVLQRRPASTYSLSPMCSPASTIGFPGPSAPWPDPAASCL</sequence>
<dbReference type="AlphaFoldDB" id="A0A8C0B2N3"/>
<dbReference type="GO" id="GO:0005730">
    <property type="term" value="C:nucleolus"/>
    <property type="evidence" value="ECO:0007669"/>
    <property type="project" value="UniProtKB-SubCell"/>
</dbReference>
<accession>A0A8C0B2N3</accession>
<reference evidence="6" key="2">
    <citation type="submission" date="2025-09" db="UniProtKB">
        <authorList>
            <consortium name="Ensembl"/>
        </authorList>
    </citation>
    <scope>IDENTIFICATION</scope>
</reference>
<feature type="region of interest" description="Disordered" evidence="5">
    <location>
        <begin position="1"/>
        <end position="25"/>
    </location>
</feature>
<comment type="subcellular location">
    <subcellularLocation>
        <location evidence="1">Nucleus</location>
        <location evidence="1">Nucleolus</location>
    </subcellularLocation>
</comment>
<keyword evidence="7" id="KW-1185">Reference proteome</keyword>
<comment type="similarity">
    <text evidence="2">Belongs to the NOP16 family.</text>
</comment>
<proteinExistence type="inferred from homology"/>
<organism evidence="6 7">
    <name type="scientific">Buteo japonicus</name>
    <dbReference type="NCBI Taxonomy" id="224669"/>
    <lineage>
        <taxon>Eukaryota</taxon>
        <taxon>Metazoa</taxon>
        <taxon>Chordata</taxon>
        <taxon>Craniata</taxon>
        <taxon>Vertebrata</taxon>
        <taxon>Euteleostomi</taxon>
        <taxon>Archelosauria</taxon>
        <taxon>Archosauria</taxon>
        <taxon>Dinosauria</taxon>
        <taxon>Saurischia</taxon>
        <taxon>Theropoda</taxon>
        <taxon>Coelurosauria</taxon>
        <taxon>Aves</taxon>
        <taxon>Neognathae</taxon>
        <taxon>Neoaves</taxon>
        <taxon>Telluraves</taxon>
        <taxon>Accipitrimorphae</taxon>
        <taxon>Accipitriformes</taxon>
        <taxon>Accipitridae</taxon>
        <taxon>Accipitrinae</taxon>
        <taxon>Buteo</taxon>
    </lineage>
</organism>
<feature type="compositionally biased region" description="Basic and acidic residues" evidence="5">
    <location>
        <begin position="9"/>
        <end position="25"/>
    </location>
</feature>
<evidence type="ECO:0000256" key="1">
    <source>
        <dbReference type="ARBA" id="ARBA00004604"/>
    </source>
</evidence>
<evidence type="ECO:0000256" key="5">
    <source>
        <dbReference type="SAM" id="MobiDB-lite"/>
    </source>
</evidence>
<dbReference type="Proteomes" id="UP000694555">
    <property type="component" value="Unplaced"/>
</dbReference>
<name>A0A8C0B2N3_9AVES</name>
<dbReference type="PANTHER" id="PTHR13243:SF1">
    <property type="entry name" value="NUCLEOLAR PROTEIN 16"/>
    <property type="match status" value="1"/>
</dbReference>
<dbReference type="PANTHER" id="PTHR13243">
    <property type="entry name" value="HSPC111 PROTEIN-RELATED"/>
    <property type="match status" value="1"/>
</dbReference>